<name>A0ABW4JHJ6_9BACL</name>
<evidence type="ECO:0000256" key="3">
    <source>
        <dbReference type="ARBA" id="ARBA00022603"/>
    </source>
</evidence>
<dbReference type="Gene3D" id="1.10.1020.10">
    <property type="entry name" value="Adenine-specific Methyltransferase, Domain 2"/>
    <property type="match status" value="1"/>
</dbReference>
<dbReference type="Pfam" id="PF02086">
    <property type="entry name" value="MethyltransfD12"/>
    <property type="match status" value="1"/>
</dbReference>
<dbReference type="PRINTS" id="PR00505">
    <property type="entry name" value="D12N6MTFRASE"/>
</dbReference>
<keyword evidence="5 7" id="KW-0949">S-adenosyl-L-methionine</keyword>
<dbReference type="InterPro" id="IPR002052">
    <property type="entry name" value="DNA_methylase_N6_adenine_CS"/>
</dbReference>
<evidence type="ECO:0000256" key="6">
    <source>
        <dbReference type="ARBA" id="ARBA00047942"/>
    </source>
</evidence>
<comment type="similarity">
    <text evidence="1 7">Belongs to the N(4)/N(6)-methyltransferase family.</text>
</comment>
<dbReference type="PIRSF" id="PIRSF000398">
    <property type="entry name" value="M_m6A_EcoRV"/>
    <property type="match status" value="1"/>
</dbReference>
<dbReference type="InterPro" id="IPR012327">
    <property type="entry name" value="MeTrfase_D12"/>
</dbReference>
<dbReference type="RefSeq" id="WP_377943077.1">
    <property type="nucleotide sequence ID" value="NZ_JBHUCX010000027.1"/>
</dbReference>
<sequence length="282" mass="32228">MAVDDNQLVQPFLKWAGGKRQLIGEIRTHAPKRFNTYYEPFLGGGAVLFDLQPKKAIVNDINNELVNTYEVIRNHIGLLIEDLKKHKNERAYFYTLRKLDRQPEYQALSPVARASRMIYLNKTCYNGLFRVNGQGQFNVPYGDYKNPNFLDESTLQAVHHFLVSNQIEILNTDFAQAVATAQKGDFVYIDPPYDPVSHTASFTGYSLDGFGQKEQIRLKEIVDDLTRRGCYVLLSNSATNFIKDLYSGYRIVIVEAKRAINSNVSRRGKVDEVLVKNYGEDE</sequence>
<evidence type="ECO:0000256" key="7">
    <source>
        <dbReference type="RuleBase" id="RU361257"/>
    </source>
</evidence>
<reference evidence="9" key="1">
    <citation type="journal article" date="2019" name="Int. J. Syst. Evol. Microbiol.">
        <title>The Global Catalogue of Microorganisms (GCM) 10K type strain sequencing project: providing services to taxonomists for standard genome sequencing and annotation.</title>
        <authorList>
            <consortium name="The Broad Institute Genomics Platform"/>
            <consortium name="The Broad Institute Genome Sequencing Center for Infectious Disease"/>
            <person name="Wu L."/>
            <person name="Ma J."/>
        </authorList>
    </citation>
    <scope>NUCLEOTIDE SEQUENCE [LARGE SCALE GENOMIC DNA]</scope>
    <source>
        <strain evidence="9">CGMCC 1.12286</strain>
    </source>
</reference>
<dbReference type="PANTHER" id="PTHR30481">
    <property type="entry name" value="DNA ADENINE METHYLASE"/>
    <property type="match status" value="1"/>
</dbReference>
<dbReference type="PROSITE" id="PS00092">
    <property type="entry name" value="N6_MTASE"/>
    <property type="match status" value="1"/>
</dbReference>
<gene>
    <name evidence="8" type="ORF">ACFSB2_10870</name>
</gene>
<dbReference type="InterPro" id="IPR029063">
    <property type="entry name" value="SAM-dependent_MTases_sf"/>
</dbReference>
<dbReference type="InterPro" id="IPR023095">
    <property type="entry name" value="Ade_MeTrfase_dom_2"/>
</dbReference>
<dbReference type="EMBL" id="JBHUCX010000027">
    <property type="protein sequence ID" value="MFD1675195.1"/>
    <property type="molecule type" value="Genomic_DNA"/>
</dbReference>
<evidence type="ECO:0000256" key="2">
    <source>
        <dbReference type="ARBA" id="ARBA00011900"/>
    </source>
</evidence>
<dbReference type="GO" id="GO:0008168">
    <property type="term" value="F:methyltransferase activity"/>
    <property type="evidence" value="ECO:0007669"/>
    <property type="project" value="UniProtKB-KW"/>
</dbReference>
<dbReference type="GO" id="GO:0032259">
    <property type="term" value="P:methylation"/>
    <property type="evidence" value="ECO:0007669"/>
    <property type="project" value="UniProtKB-KW"/>
</dbReference>
<dbReference type="NCBIfam" id="TIGR00571">
    <property type="entry name" value="dam"/>
    <property type="match status" value="1"/>
</dbReference>
<protein>
    <recommendedName>
        <fullName evidence="2 7">Site-specific DNA-methyltransferase (adenine-specific)</fullName>
        <ecNumber evidence="2 7">2.1.1.72</ecNumber>
    </recommendedName>
</protein>
<evidence type="ECO:0000256" key="4">
    <source>
        <dbReference type="ARBA" id="ARBA00022679"/>
    </source>
</evidence>
<keyword evidence="3 7" id="KW-0489">Methyltransferase</keyword>
<dbReference type="InterPro" id="IPR012263">
    <property type="entry name" value="M_m6A_EcoRV"/>
</dbReference>
<evidence type="ECO:0000256" key="5">
    <source>
        <dbReference type="ARBA" id="ARBA00022691"/>
    </source>
</evidence>
<dbReference type="PANTHER" id="PTHR30481:SF3">
    <property type="entry name" value="DNA ADENINE METHYLASE"/>
    <property type="match status" value="1"/>
</dbReference>
<dbReference type="Proteomes" id="UP001597079">
    <property type="component" value="Unassembled WGS sequence"/>
</dbReference>
<evidence type="ECO:0000256" key="1">
    <source>
        <dbReference type="ARBA" id="ARBA00006594"/>
    </source>
</evidence>
<comment type="caution">
    <text evidence="8">The sequence shown here is derived from an EMBL/GenBank/DDBJ whole genome shotgun (WGS) entry which is preliminary data.</text>
</comment>
<dbReference type="Gene3D" id="3.40.50.150">
    <property type="entry name" value="Vaccinia Virus protein VP39"/>
    <property type="match status" value="1"/>
</dbReference>
<organism evidence="8 9">
    <name type="scientific">Alicyclobacillus fodiniaquatilis</name>
    <dbReference type="NCBI Taxonomy" id="1661150"/>
    <lineage>
        <taxon>Bacteria</taxon>
        <taxon>Bacillati</taxon>
        <taxon>Bacillota</taxon>
        <taxon>Bacilli</taxon>
        <taxon>Bacillales</taxon>
        <taxon>Alicyclobacillaceae</taxon>
        <taxon>Alicyclobacillus</taxon>
    </lineage>
</organism>
<keyword evidence="4 7" id="KW-0808">Transferase</keyword>
<keyword evidence="9" id="KW-1185">Reference proteome</keyword>
<dbReference type="EC" id="2.1.1.72" evidence="2 7"/>
<dbReference type="SUPFAM" id="SSF53335">
    <property type="entry name" value="S-adenosyl-L-methionine-dependent methyltransferases"/>
    <property type="match status" value="1"/>
</dbReference>
<proteinExistence type="inferred from homology"/>
<evidence type="ECO:0000313" key="8">
    <source>
        <dbReference type="EMBL" id="MFD1675195.1"/>
    </source>
</evidence>
<comment type="catalytic activity">
    <reaction evidence="6 7">
        <text>a 2'-deoxyadenosine in DNA + S-adenosyl-L-methionine = an N(6)-methyl-2'-deoxyadenosine in DNA + S-adenosyl-L-homocysteine + H(+)</text>
        <dbReference type="Rhea" id="RHEA:15197"/>
        <dbReference type="Rhea" id="RHEA-COMP:12418"/>
        <dbReference type="Rhea" id="RHEA-COMP:12419"/>
        <dbReference type="ChEBI" id="CHEBI:15378"/>
        <dbReference type="ChEBI" id="CHEBI:57856"/>
        <dbReference type="ChEBI" id="CHEBI:59789"/>
        <dbReference type="ChEBI" id="CHEBI:90615"/>
        <dbReference type="ChEBI" id="CHEBI:90616"/>
        <dbReference type="EC" id="2.1.1.72"/>
    </reaction>
</comment>
<accession>A0ABW4JHJ6</accession>
<evidence type="ECO:0000313" key="9">
    <source>
        <dbReference type="Proteomes" id="UP001597079"/>
    </source>
</evidence>